<evidence type="ECO:0000313" key="2">
    <source>
        <dbReference type="Proteomes" id="UP000827872"/>
    </source>
</evidence>
<dbReference type="Proteomes" id="UP000827872">
    <property type="component" value="Linkage Group LG14"/>
</dbReference>
<proteinExistence type="predicted"/>
<dbReference type="EMBL" id="CM037627">
    <property type="protein sequence ID" value="KAH7989790.1"/>
    <property type="molecule type" value="Genomic_DNA"/>
</dbReference>
<comment type="caution">
    <text evidence="1">The sequence shown here is derived from an EMBL/GenBank/DDBJ whole genome shotgun (WGS) entry which is preliminary data.</text>
</comment>
<gene>
    <name evidence="1" type="ORF">K3G42_014526</name>
</gene>
<reference evidence="1" key="1">
    <citation type="submission" date="2021-08" db="EMBL/GenBank/DDBJ databases">
        <title>The first chromosome-level gecko genome reveals the dynamic sex chromosomes of Neotropical dwarf geckos (Sphaerodactylidae: Sphaerodactylus).</title>
        <authorList>
            <person name="Pinto B.J."/>
            <person name="Keating S.E."/>
            <person name="Gamble T."/>
        </authorList>
    </citation>
    <scope>NUCLEOTIDE SEQUENCE</scope>
    <source>
        <strain evidence="1">TG3544</strain>
    </source>
</reference>
<accession>A0ACB8EBK8</accession>
<keyword evidence="2" id="KW-1185">Reference proteome</keyword>
<organism evidence="1 2">
    <name type="scientific">Sphaerodactylus townsendi</name>
    <dbReference type="NCBI Taxonomy" id="933632"/>
    <lineage>
        <taxon>Eukaryota</taxon>
        <taxon>Metazoa</taxon>
        <taxon>Chordata</taxon>
        <taxon>Craniata</taxon>
        <taxon>Vertebrata</taxon>
        <taxon>Euteleostomi</taxon>
        <taxon>Lepidosauria</taxon>
        <taxon>Squamata</taxon>
        <taxon>Bifurcata</taxon>
        <taxon>Gekkota</taxon>
        <taxon>Sphaerodactylidae</taxon>
        <taxon>Sphaerodactylus</taxon>
    </lineage>
</organism>
<name>A0ACB8EBK8_9SAUR</name>
<evidence type="ECO:0000313" key="1">
    <source>
        <dbReference type="EMBL" id="KAH7989790.1"/>
    </source>
</evidence>
<sequence length="108" mass="11808">MGILQHGTPLNESLIAQDLRAGGGKQSKILELQAEWHNCSLAVTQFLLKEPQTSDDIGFNVQLSYESSVPRAQEHEAMMQRPGTATPKVPVKWAAGQIPNRHSHILAG</sequence>
<protein>
    <submittedName>
        <fullName evidence="1">Uncharacterized protein</fullName>
    </submittedName>
</protein>